<organism evidence="1 2">
    <name type="scientific">Parasponia andersonii</name>
    <name type="common">Sponia andersonii</name>
    <dbReference type="NCBI Taxonomy" id="3476"/>
    <lineage>
        <taxon>Eukaryota</taxon>
        <taxon>Viridiplantae</taxon>
        <taxon>Streptophyta</taxon>
        <taxon>Embryophyta</taxon>
        <taxon>Tracheophyta</taxon>
        <taxon>Spermatophyta</taxon>
        <taxon>Magnoliopsida</taxon>
        <taxon>eudicotyledons</taxon>
        <taxon>Gunneridae</taxon>
        <taxon>Pentapetalae</taxon>
        <taxon>rosids</taxon>
        <taxon>fabids</taxon>
        <taxon>Rosales</taxon>
        <taxon>Cannabaceae</taxon>
        <taxon>Parasponia</taxon>
    </lineage>
</organism>
<evidence type="ECO:0000313" key="2">
    <source>
        <dbReference type="Proteomes" id="UP000237105"/>
    </source>
</evidence>
<dbReference type="EMBL" id="JXTB01000080">
    <property type="protein sequence ID" value="PON66364.1"/>
    <property type="molecule type" value="Genomic_DNA"/>
</dbReference>
<name>A0A2P5CZ90_PARAD</name>
<protein>
    <submittedName>
        <fullName evidence="1">Uncharacterized protein</fullName>
    </submittedName>
</protein>
<gene>
    <name evidence="1" type="ORF">PanWU01x14_110190</name>
</gene>
<evidence type="ECO:0000313" key="1">
    <source>
        <dbReference type="EMBL" id="PON66364.1"/>
    </source>
</evidence>
<reference evidence="2" key="1">
    <citation type="submission" date="2016-06" db="EMBL/GenBank/DDBJ databases">
        <title>Parallel loss of symbiosis genes in relatives of nitrogen-fixing non-legume Parasponia.</title>
        <authorList>
            <person name="Van Velzen R."/>
            <person name="Holmer R."/>
            <person name="Bu F."/>
            <person name="Rutten L."/>
            <person name="Van Zeijl A."/>
            <person name="Liu W."/>
            <person name="Santuari L."/>
            <person name="Cao Q."/>
            <person name="Sharma T."/>
            <person name="Shen D."/>
            <person name="Roswanjaya Y."/>
            <person name="Wardhani T."/>
            <person name="Kalhor M.S."/>
            <person name="Jansen J."/>
            <person name="Van den Hoogen J."/>
            <person name="Gungor B."/>
            <person name="Hartog M."/>
            <person name="Hontelez J."/>
            <person name="Verver J."/>
            <person name="Yang W.-C."/>
            <person name="Schijlen E."/>
            <person name="Repin R."/>
            <person name="Schilthuizen M."/>
            <person name="Schranz E."/>
            <person name="Heidstra R."/>
            <person name="Miyata K."/>
            <person name="Fedorova E."/>
            <person name="Kohlen W."/>
            <person name="Bisseling T."/>
            <person name="Smit S."/>
            <person name="Geurts R."/>
        </authorList>
    </citation>
    <scope>NUCLEOTIDE SEQUENCE [LARGE SCALE GENOMIC DNA]</scope>
    <source>
        <strain evidence="2">cv. WU1-14</strain>
    </source>
</reference>
<accession>A0A2P5CZ90</accession>
<sequence length="81" mass="9500">MMMMTRRVQLYPQYHERRSDEVSVVEKSRCGLKFQGGQSVFFDDEIRQDLAMRLHWMEAIMTGQHIGWSDAACGEGKARQF</sequence>
<dbReference type="AlphaFoldDB" id="A0A2P5CZ90"/>
<proteinExistence type="predicted"/>
<comment type="caution">
    <text evidence="1">The sequence shown here is derived from an EMBL/GenBank/DDBJ whole genome shotgun (WGS) entry which is preliminary data.</text>
</comment>
<keyword evidence="2" id="KW-1185">Reference proteome</keyword>
<dbReference type="Proteomes" id="UP000237105">
    <property type="component" value="Unassembled WGS sequence"/>
</dbReference>